<sequence>MYSSKSSSGKTSGKAGAPAEVRHSDPQMQRLIQAVINAGHGHVFQWWHTLDDAGKQSLLQQISLIDIAYLSDLYRSRREKAPAPSLQEITPAAVIGLPKSEEESVLHLGARRIGEKALQAGEVAAFVVAGGQATRLGVDVPKGAMEITPVKRKPIFQTHAEKILALSKRHGRSIPFYIMTSESNDRPTREFFEKNRNFGLDPANIFYFCQGMMPALDFEGKLVLDAKDHIFTSPNGHGGSIFALQRSGALDDMKRRGIKYIFYFQVDNVLINLADPVFLGYHIEAGAEMSAKVTAKRDAEEKVGVICQVNGKTTVIEYSDLSDEQRYAKNPDGSLRFSAGSIAIHVLNVDFVERLNLKENTLPFHIAEKAIPHLSSEGKLVKPRKKNGLKFEMFVFDALSLAEKTVVMEVDRNEEFAPVKNAEGEDSPQTARDLMVRLYAKWLNDAGAPVPRDKQGNVLGAIEISPLFALDFEELRSKLPLSYEVRLPLYLGP</sequence>
<dbReference type="PANTHER" id="PTHR11952">
    <property type="entry name" value="UDP- GLUCOSE PYROPHOSPHORYLASE"/>
    <property type="match status" value="1"/>
</dbReference>
<dbReference type="Proteomes" id="UP000265882">
    <property type="component" value="Unassembled WGS sequence"/>
</dbReference>
<dbReference type="Pfam" id="PF01704">
    <property type="entry name" value="UDPGP"/>
    <property type="match status" value="1"/>
</dbReference>
<dbReference type="Gene3D" id="3.90.550.10">
    <property type="entry name" value="Spore Coat Polysaccharide Biosynthesis Protein SpsA, Chain A"/>
    <property type="match status" value="1"/>
</dbReference>
<reference evidence="5 6" key="1">
    <citation type="journal article" date="2017" name="ISME J.">
        <title>Energy and carbon metabolisms in a deep terrestrial subsurface fluid microbial community.</title>
        <authorList>
            <person name="Momper L."/>
            <person name="Jungbluth S.P."/>
            <person name="Lee M.D."/>
            <person name="Amend J.P."/>
        </authorList>
    </citation>
    <scope>NUCLEOTIDE SEQUENCE [LARGE SCALE GENOMIC DNA]</scope>
    <source>
        <strain evidence="5">SURF_5</strain>
    </source>
</reference>
<evidence type="ECO:0000256" key="3">
    <source>
        <dbReference type="ARBA" id="ARBA00022695"/>
    </source>
</evidence>
<keyword evidence="2" id="KW-0808">Transferase</keyword>
<dbReference type="AlphaFoldDB" id="A0A3A4P5W8"/>
<proteinExistence type="inferred from homology"/>
<dbReference type="PANTHER" id="PTHR11952:SF2">
    <property type="entry name" value="LD24639P"/>
    <property type="match status" value="1"/>
</dbReference>
<name>A0A3A4P5W8_ABYX5</name>
<dbReference type="GO" id="GO:0070569">
    <property type="term" value="F:uridylyltransferase activity"/>
    <property type="evidence" value="ECO:0007669"/>
    <property type="project" value="InterPro"/>
</dbReference>
<accession>A0A3A4P5W8</accession>
<evidence type="ECO:0000256" key="2">
    <source>
        <dbReference type="ARBA" id="ARBA00022679"/>
    </source>
</evidence>
<dbReference type="CDD" id="cd04193">
    <property type="entry name" value="UDPGlcNAc_PPase"/>
    <property type="match status" value="1"/>
</dbReference>
<evidence type="ECO:0000313" key="5">
    <source>
        <dbReference type="EMBL" id="RJP25876.1"/>
    </source>
</evidence>
<gene>
    <name evidence="5" type="ORF">C4520_01615</name>
</gene>
<dbReference type="InterPro" id="IPR002618">
    <property type="entry name" value="UDPGP_fam"/>
</dbReference>
<evidence type="ECO:0000256" key="4">
    <source>
        <dbReference type="SAM" id="MobiDB-lite"/>
    </source>
</evidence>
<dbReference type="EMBL" id="QZKU01000017">
    <property type="protein sequence ID" value="RJP25876.1"/>
    <property type="molecule type" value="Genomic_DNA"/>
</dbReference>
<dbReference type="SUPFAM" id="SSF53448">
    <property type="entry name" value="Nucleotide-diphospho-sugar transferases"/>
    <property type="match status" value="1"/>
</dbReference>
<dbReference type="InterPro" id="IPR029044">
    <property type="entry name" value="Nucleotide-diphossugar_trans"/>
</dbReference>
<protein>
    <submittedName>
        <fullName evidence="5">UDPGP type 1 family protein</fullName>
    </submittedName>
</protein>
<evidence type="ECO:0000313" key="6">
    <source>
        <dbReference type="Proteomes" id="UP000265882"/>
    </source>
</evidence>
<feature type="region of interest" description="Disordered" evidence="4">
    <location>
        <begin position="1"/>
        <end position="24"/>
    </location>
</feature>
<dbReference type="InterPro" id="IPR039741">
    <property type="entry name" value="UDP-sugar_pyrophosphorylase"/>
</dbReference>
<evidence type="ECO:0000256" key="1">
    <source>
        <dbReference type="ARBA" id="ARBA00010401"/>
    </source>
</evidence>
<comment type="caution">
    <text evidence="5">The sequence shown here is derived from an EMBL/GenBank/DDBJ whole genome shotgun (WGS) entry which is preliminary data.</text>
</comment>
<feature type="compositionally biased region" description="Low complexity" evidence="4">
    <location>
        <begin position="1"/>
        <end position="19"/>
    </location>
</feature>
<comment type="similarity">
    <text evidence="1">Belongs to the UDPGP type 1 family.</text>
</comment>
<organism evidence="5 6">
    <name type="scientific">Abyssobacteria bacterium (strain SURF_5)</name>
    <dbReference type="NCBI Taxonomy" id="2093360"/>
    <lineage>
        <taxon>Bacteria</taxon>
        <taxon>Pseudomonadati</taxon>
        <taxon>Candidatus Hydrogenedentota</taxon>
        <taxon>Candidatus Abyssobacteria</taxon>
    </lineage>
</organism>
<keyword evidence="3" id="KW-0548">Nucleotidyltransferase</keyword>